<feature type="transmembrane region" description="Helical" evidence="1">
    <location>
        <begin position="68"/>
        <end position="85"/>
    </location>
</feature>
<keyword evidence="2" id="KW-0614">Plasmid</keyword>
<feature type="transmembrane region" description="Helical" evidence="1">
    <location>
        <begin position="105"/>
        <end position="123"/>
    </location>
</feature>
<keyword evidence="1" id="KW-0472">Membrane</keyword>
<dbReference type="EMBL" id="CP045273">
    <property type="protein sequence ID" value="QJX80948.1"/>
    <property type="molecule type" value="Genomic_DNA"/>
</dbReference>
<gene>
    <name evidence="2" type="ORF">FDZ14_33190</name>
</gene>
<geneLocation type="plasmid" evidence="3">
    <name>pfdu301a</name>
</geneLocation>
<evidence type="ECO:0000256" key="1">
    <source>
        <dbReference type="SAM" id="Phobius"/>
    </source>
</evidence>
<reference evidence="2 3" key="1">
    <citation type="submission" date="2019-10" db="EMBL/GenBank/DDBJ databases">
        <title>Complete genome sequences for adaption low water activity.</title>
        <authorList>
            <person name="Zhao L."/>
            <person name="Zhong J."/>
        </authorList>
    </citation>
    <scope>NUCLEOTIDE SEQUENCE [LARGE SCALE GENOMIC DNA]</scope>
    <source>
        <strain evidence="2 3">FDU301</strain>
        <plasmid evidence="3">pfdu301a</plasmid>
    </source>
</reference>
<organism evidence="2 3">
    <name type="scientific">Priestia megaterium</name>
    <name type="common">Bacillus megaterium</name>
    <dbReference type="NCBI Taxonomy" id="1404"/>
    <lineage>
        <taxon>Bacteria</taxon>
        <taxon>Bacillati</taxon>
        <taxon>Bacillota</taxon>
        <taxon>Bacilli</taxon>
        <taxon>Bacillales</taxon>
        <taxon>Bacillaceae</taxon>
        <taxon>Priestia</taxon>
    </lineage>
</organism>
<dbReference type="AlphaFoldDB" id="A0A6M6E944"/>
<dbReference type="RefSeq" id="WP_171778948.1">
    <property type="nucleotide sequence ID" value="NZ_CP045273.1"/>
</dbReference>
<proteinExistence type="predicted"/>
<name>A0A6M6E944_PRIMG</name>
<keyword evidence="1" id="KW-1133">Transmembrane helix</keyword>
<keyword evidence="1" id="KW-0812">Transmembrane</keyword>
<sequence>MKKSMKKKRIIMKRRFTLSVFVGLFFLGLSFIFSHKPSPIELSVMLFGSTVYFYGFNKAINLNNFKSFFVVVGAMSVPTVIIALNNNSFPQHPTSFLKSLGIGYLFSYMLLGSIILLILTWGLRKKEL</sequence>
<accession>A0A6M6E944</accession>
<dbReference type="Proteomes" id="UP000501076">
    <property type="component" value="Plasmid pFDU301A"/>
</dbReference>
<evidence type="ECO:0000313" key="3">
    <source>
        <dbReference type="Proteomes" id="UP000501076"/>
    </source>
</evidence>
<protein>
    <submittedName>
        <fullName evidence="2">Uncharacterized protein</fullName>
    </submittedName>
</protein>
<feature type="transmembrane region" description="Helical" evidence="1">
    <location>
        <begin position="40"/>
        <end position="56"/>
    </location>
</feature>
<evidence type="ECO:0000313" key="2">
    <source>
        <dbReference type="EMBL" id="QJX80948.1"/>
    </source>
</evidence>